<dbReference type="EMBL" id="JBDJNQ010000001">
    <property type="protein sequence ID" value="MEN5376121.1"/>
    <property type="molecule type" value="Genomic_DNA"/>
</dbReference>
<dbReference type="GO" id="GO:0004827">
    <property type="term" value="F:proline-tRNA ligase activity"/>
    <property type="evidence" value="ECO:0007669"/>
    <property type="project" value="UniProtKB-EC"/>
</dbReference>
<dbReference type="InterPro" id="IPR017449">
    <property type="entry name" value="Pro-tRNA_synth_II"/>
</dbReference>
<keyword evidence="4 7" id="KW-0067">ATP-binding</keyword>
<dbReference type="NCBIfam" id="TIGR00408">
    <property type="entry name" value="proS_fam_I"/>
    <property type="match status" value="1"/>
</dbReference>
<comment type="domain">
    <text evidence="7">Consists of three domains: the N-terminal catalytic domain, the anticodon-binding domain and the C-terminal extension.</text>
</comment>
<evidence type="ECO:0000256" key="4">
    <source>
        <dbReference type="ARBA" id="ARBA00022840"/>
    </source>
</evidence>
<keyword evidence="10" id="KW-1185">Reference proteome</keyword>
<evidence type="ECO:0000256" key="1">
    <source>
        <dbReference type="ARBA" id="ARBA00022490"/>
    </source>
</evidence>
<comment type="catalytic activity">
    <reaction evidence="7">
        <text>tRNA(Pro) + L-proline + ATP = L-prolyl-tRNA(Pro) + AMP + diphosphate</text>
        <dbReference type="Rhea" id="RHEA:14305"/>
        <dbReference type="Rhea" id="RHEA-COMP:9700"/>
        <dbReference type="Rhea" id="RHEA-COMP:9702"/>
        <dbReference type="ChEBI" id="CHEBI:30616"/>
        <dbReference type="ChEBI" id="CHEBI:33019"/>
        <dbReference type="ChEBI" id="CHEBI:60039"/>
        <dbReference type="ChEBI" id="CHEBI:78442"/>
        <dbReference type="ChEBI" id="CHEBI:78532"/>
        <dbReference type="ChEBI" id="CHEBI:456215"/>
        <dbReference type="EC" id="6.1.1.15"/>
    </reaction>
</comment>
<dbReference type="InterPro" id="IPR036621">
    <property type="entry name" value="Anticodon-bd_dom_sf"/>
</dbReference>
<comment type="subcellular location">
    <subcellularLocation>
        <location evidence="7">Cytoplasm</location>
    </subcellularLocation>
</comment>
<dbReference type="Pfam" id="PF09180">
    <property type="entry name" value="ProRS-C_1"/>
    <property type="match status" value="1"/>
</dbReference>
<keyword evidence="5 7" id="KW-0648">Protein biosynthesis</keyword>
<proteinExistence type="inferred from homology"/>
<dbReference type="InterPro" id="IPR004499">
    <property type="entry name" value="Pro-tRNA-ligase_IIa_arc-type"/>
</dbReference>
<dbReference type="SUPFAM" id="SSF52954">
    <property type="entry name" value="Class II aaRS ABD-related"/>
    <property type="match status" value="1"/>
</dbReference>
<evidence type="ECO:0000313" key="9">
    <source>
        <dbReference type="EMBL" id="MEN5376121.1"/>
    </source>
</evidence>
<evidence type="ECO:0000313" key="10">
    <source>
        <dbReference type="Proteomes" id="UP001409291"/>
    </source>
</evidence>
<dbReference type="CDD" id="cd00862">
    <property type="entry name" value="ProRS_anticodon_zinc"/>
    <property type="match status" value="1"/>
</dbReference>
<dbReference type="Gene3D" id="3.40.50.800">
    <property type="entry name" value="Anticodon-binding domain"/>
    <property type="match status" value="1"/>
</dbReference>
<evidence type="ECO:0000256" key="2">
    <source>
        <dbReference type="ARBA" id="ARBA00022598"/>
    </source>
</evidence>
<evidence type="ECO:0000256" key="6">
    <source>
        <dbReference type="ARBA" id="ARBA00023146"/>
    </source>
</evidence>
<keyword evidence="1 7" id="KW-0963">Cytoplasm</keyword>
<dbReference type="InterPro" id="IPR006195">
    <property type="entry name" value="aa-tRNA-synth_II"/>
</dbReference>
<dbReference type="EC" id="6.1.1.15" evidence="7"/>
<protein>
    <recommendedName>
        <fullName evidence="7">Proline--tRNA ligase</fullName>
        <ecNumber evidence="7">6.1.1.15</ecNumber>
    </recommendedName>
    <alternativeName>
        <fullName evidence="7">Prolyl-tRNA synthetase</fullName>
        <shortName evidence="7">ProRS</shortName>
    </alternativeName>
</protein>
<dbReference type="PANTHER" id="PTHR43382:SF2">
    <property type="entry name" value="BIFUNCTIONAL GLUTAMATE_PROLINE--TRNA LIGASE"/>
    <property type="match status" value="1"/>
</dbReference>
<comment type="similarity">
    <text evidence="7">Belongs to the class-II aminoacyl-tRNA synthetase family. ProS type 3 subfamily.</text>
</comment>
<dbReference type="PANTHER" id="PTHR43382">
    <property type="entry name" value="PROLYL-TRNA SYNTHETASE"/>
    <property type="match status" value="1"/>
</dbReference>
<dbReference type="RefSeq" id="WP_021192306.1">
    <property type="nucleotide sequence ID" value="NZ_JAOQNK010000001.1"/>
</dbReference>
<evidence type="ECO:0000256" key="3">
    <source>
        <dbReference type="ARBA" id="ARBA00022741"/>
    </source>
</evidence>
<accession>A0ABV0BMZ3</accession>
<feature type="domain" description="Aminoacyl-transfer RNA synthetases class-II family profile" evidence="8">
    <location>
        <begin position="27"/>
        <end position="293"/>
    </location>
</feature>
<dbReference type="Gene3D" id="3.30.110.30">
    <property type="entry name" value="C-terminal domain of ProRS"/>
    <property type="match status" value="1"/>
</dbReference>
<evidence type="ECO:0000256" key="7">
    <source>
        <dbReference type="HAMAP-Rule" id="MF_01571"/>
    </source>
</evidence>
<comment type="caution">
    <text evidence="9">The sequence shown here is derived from an EMBL/GenBank/DDBJ whole genome shotgun (WGS) entry which is preliminary data.</text>
</comment>
<dbReference type="InterPro" id="IPR033721">
    <property type="entry name" value="ProRS_core_arch_euk"/>
</dbReference>
<keyword evidence="2 7" id="KW-0436">Ligase</keyword>
<dbReference type="CDD" id="cd00778">
    <property type="entry name" value="ProRS_core_arch_euk"/>
    <property type="match status" value="1"/>
</dbReference>
<dbReference type="InterPro" id="IPR004154">
    <property type="entry name" value="Anticodon-bd"/>
</dbReference>
<evidence type="ECO:0000259" key="8">
    <source>
        <dbReference type="PROSITE" id="PS50862"/>
    </source>
</evidence>
<dbReference type="HAMAP" id="MF_01571">
    <property type="entry name" value="Pro_tRNA_synth_type3"/>
    <property type="match status" value="1"/>
</dbReference>
<keyword evidence="6 7" id="KW-0030">Aminoacyl-tRNA synthetase</keyword>
<dbReference type="PROSITE" id="PS50862">
    <property type="entry name" value="AA_TRNA_LIGASE_II"/>
    <property type="match status" value="1"/>
</dbReference>
<organism evidence="9 10">
    <name type="scientific">Sphingobacterium kitahiroshimense</name>
    <dbReference type="NCBI Taxonomy" id="470446"/>
    <lineage>
        <taxon>Bacteria</taxon>
        <taxon>Pseudomonadati</taxon>
        <taxon>Bacteroidota</taxon>
        <taxon>Sphingobacteriia</taxon>
        <taxon>Sphingobacteriales</taxon>
        <taxon>Sphingobacteriaceae</taxon>
        <taxon>Sphingobacterium</taxon>
    </lineage>
</organism>
<keyword evidence="3 7" id="KW-0547">Nucleotide-binding</keyword>
<comment type="subunit">
    <text evidence="7">Homodimer.</text>
</comment>
<dbReference type="Pfam" id="PF03129">
    <property type="entry name" value="HGTP_anticodon"/>
    <property type="match status" value="1"/>
</dbReference>
<dbReference type="InterPro" id="IPR045864">
    <property type="entry name" value="aa-tRNA-synth_II/BPL/LPL"/>
</dbReference>
<dbReference type="Pfam" id="PF00587">
    <property type="entry name" value="tRNA-synt_2b"/>
    <property type="match status" value="1"/>
</dbReference>
<dbReference type="SMART" id="SM00946">
    <property type="entry name" value="ProRS-C_1"/>
    <property type="match status" value="1"/>
</dbReference>
<comment type="function">
    <text evidence="7">Catalyzes the attachment of proline to tRNA(Pro) in a two-step reaction: proline is first activated by ATP to form Pro-AMP and then transferred to the acceptor end of tRNA(Pro).</text>
</comment>
<dbReference type="InterPro" id="IPR016061">
    <property type="entry name" value="Pro-tRNA_ligase_II_C"/>
</dbReference>
<dbReference type="Gene3D" id="3.30.930.10">
    <property type="entry name" value="Bira Bifunctional Protein, Domain 2"/>
    <property type="match status" value="1"/>
</dbReference>
<evidence type="ECO:0000256" key="5">
    <source>
        <dbReference type="ARBA" id="ARBA00022917"/>
    </source>
</evidence>
<dbReference type="SUPFAM" id="SSF55681">
    <property type="entry name" value="Class II aaRS and biotin synthetases"/>
    <property type="match status" value="1"/>
</dbReference>
<dbReference type="Proteomes" id="UP001409291">
    <property type="component" value="Unassembled WGS sequence"/>
</dbReference>
<name>A0ABV0BMZ3_9SPHI</name>
<gene>
    <name evidence="7 9" type="primary">proS</name>
    <name evidence="9" type="ORF">ABE541_02495</name>
</gene>
<reference evidence="9 10" key="1">
    <citation type="submission" date="2024-04" db="EMBL/GenBank/DDBJ databases">
        <title>WGS of bacteria from Torrens River.</title>
        <authorList>
            <person name="Wyrsch E.R."/>
            <person name="Drigo B."/>
        </authorList>
    </citation>
    <scope>NUCLEOTIDE SEQUENCE [LARGE SCALE GENOMIC DNA]</scope>
    <source>
        <strain evidence="9 10">TWI391</strain>
    </source>
</reference>
<dbReference type="InterPro" id="IPR002314">
    <property type="entry name" value="aa-tRNA-synt_IIb"/>
</dbReference>
<dbReference type="SUPFAM" id="SSF64586">
    <property type="entry name" value="C-terminal domain of ProRS"/>
    <property type="match status" value="1"/>
</dbReference>
<sequence>MGKGITSREEDYSQWYNDLVIKADLAEYAAVRGCMVIKPYGYAIWERMQAVLDKKFKDTGHSNAYFPLFIPKSFFSKEASHVEGFATECAVVTHYRLKNDGNGNIIVDEDAKLEEELIVRPTSETIIWNTYRGWIESYRDLPILVNQWANVVRWEMRTRLFLRTTEFLWQEGHTAHATQEEAIEETEKMLHVYGDFVEKYLGVPVIRGRKTENERFAGAIDTYCIEALMQDGKALQAGTSHFLGQNFAKAFDVKFTSKEGKLEHVWATSWGVSTRLMGALVMAHSDDQGLVLPPMLAPIQVVVVPIFKTAEEKQAIDNFIDALSGELKSKNISVKYDDRDTQRPGFKFAEWELKGVPLRLAIGARDMQNGTAELARRDTQTKETVEQAGLADRIEGLLTEIQENIFKKALDYRDSHITEVNSYDEFKEVLETKAGFISCHWDGTVETEKLVKEETKATIRCVPLDAKEEAGICIFTGKPSTKRVLFAKAY</sequence>